<dbReference type="PANTHER" id="PTHR46068:SF1">
    <property type="entry name" value="TRANSPOSASE IS30-LIKE HTH DOMAIN-CONTAINING PROTEIN"/>
    <property type="match status" value="1"/>
</dbReference>
<evidence type="ECO:0000313" key="4">
    <source>
        <dbReference type="WBParaSite" id="ACRNAN_scaffold6602.g10638.t1"/>
    </source>
</evidence>
<organism evidence="3 4">
    <name type="scientific">Acrobeloides nanus</name>
    <dbReference type="NCBI Taxonomy" id="290746"/>
    <lineage>
        <taxon>Eukaryota</taxon>
        <taxon>Metazoa</taxon>
        <taxon>Ecdysozoa</taxon>
        <taxon>Nematoda</taxon>
        <taxon>Chromadorea</taxon>
        <taxon>Rhabditida</taxon>
        <taxon>Tylenchina</taxon>
        <taxon>Cephalobomorpha</taxon>
        <taxon>Cephaloboidea</taxon>
        <taxon>Cephalobidae</taxon>
        <taxon>Acrobeloides</taxon>
    </lineage>
</organism>
<dbReference type="Pfam" id="PF13551">
    <property type="entry name" value="HTH_29"/>
    <property type="match status" value="1"/>
</dbReference>
<dbReference type="InterPro" id="IPR009057">
    <property type="entry name" value="Homeodomain-like_sf"/>
</dbReference>
<dbReference type="WBParaSite" id="ACRNAN_scaffold6602.g10638.t1">
    <property type="protein sequence ID" value="ACRNAN_scaffold6602.g10638.t1"/>
    <property type="gene ID" value="ACRNAN_scaffold6602.g10638"/>
</dbReference>
<dbReference type="AlphaFoldDB" id="A0A914EB79"/>
<name>A0A914EB79_9BILA</name>
<sequence>MKEFRAAIIRMHERGTGKREIGRLLGIDESTVRKAIKRFEETGSNDNRKREKTARSSRNIQRAKGMIKRNATTKVNSTRKLAKKLGVSQESARQILRTDLNLKPYKLQKRQKLSAAARLKRLQRARALYRRFSNARHRQIVFSDEKLFTIQQVGFDGFC</sequence>
<dbReference type="Proteomes" id="UP000887540">
    <property type="component" value="Unplaced"/>
</dbReference>
<comment type="subcellular location">
    <subcellularLocation>
        <location evidence="1">Nucleus</location>
    </subcellularLocation>
</comment>
<evidence type="ECO:0000313" key="3">
    <source>
        <dbReference type="Proteomes" id="UP000887540"/>
    </source>
</evidence>
<dbReference type="InterPro" id="IPR036388">
    <property type="entry name" value="WH-like_DNA-bd_sf"/>
</dbReference>
<evidence type="ECO:0000256" key="1">
    <source>
        <dbReference type="ARBA" id="ARBA00004123"/>
    </source>
</evidence>
<dbReference type="Gene3D" id="1.10.10.10">
    <property type="entry name" value="Winged helix-like DNA-binding domain superfamily/Winged helix DNA-binding domain"/>
    <property type="match status" value="1"/>
</dbReference>
<evidence type="ECO:0000256" key="2">
    <source>
        <dbReference type="SAM" id="MobiDB-lite"/>
    </source>
</evidence>
<protein>
    <submittedName>
        <fullName evidence="4">Transposase IS30-like HTH domain-containing protein</fullName>
    </submittedName>
</protein>
<dbReference type="PANTHER" id="PTHR46068">
    <property type="entry name" value="PROTEIN CBG27172"/>
    <property type="match status" value="1"/>
</dbReference>
<keyword evidence="3" id="KW-1185">Reference proteome</keyword>
<dbReference type="GO" id="GO:0005634">
    <property type="term" value="C:nucleus"/>
    <property type="evidence" value="ECO:0007669"/>
    <property type="project" value="UniProtKB-SubCell"/>
</dbReference>
<dbReference type="SUPFAM" id="SSF46689">
    <property type="entry name" value="Homeodomain-like"/>
    <property type="match status" value="1"/>
</dbReference>
<reference evidence="4" key="1">
    <citation type="submission" date="2022-11" db="UniProtKB">
        <authorList>
            <consortium name="WormBaseParasite"/>
        </authorList>
    </citation>
    <scope>IDENTIFICATION</scope>
</reference>
<proteinExistence type="predicted"/>
<accession>A0A914EB79</accession>
<feature type="region of interest" description="Disordered" evidence="2">
    <location>
        <begin position="41"/>
        <end position="60"/>
    </location>
</feature>